<dbReference type="GO" id="GO:0005737">
    <property type="term" value="C:cytoplasm"/>
    <property type="evidence" value="ECO:0007669"/>
    <property type="project" value="TreeGrafter"/>
</dbReference>
<evidence type="ECO:0000259" key="13">
    <source>
        <dbReference type="PROSITE" id="PS51456"/>
    </source>
</evidence>
<dbReference type="InterPro" id="IPR027417">
    <property type="entry name" value="P-loop_NTPase"/>
</dbReference>
<feature type="region of interest" description="Disordered" evidence="11">
    <location>
        <begin position="1148"/>
        <end position="1188"/>
    </location>
</feature>
<protein>
    <submittedName>
        <fullName evidence="15">ARABIDOPSIS MYOSIN 2, MYOSIN X1 2, myosin 2, MYOSIN XI-6</fullName>
    </submittedName>
</protein>
<dbReference type="Gene3D" id="1.20.5.190">
    <property type="match status" value="2"/>
</dbReference>
<evidence type="ECO:0000256" key="10">
    <source>
        <dbReference type="PROSITE-ProRule" id="PRU00782"/>
    </source>
</evidence>
<evidence type="ECO:0000313" key="15">
    <source>
        <dbReference type="EMBL" id="GMI70426.1"/>
    </source>
</evidence>
<feature type="domain" description="Dilute" evidence="12">
    <location>
        <begin position="1234"/>
        <end position="1525"/>
    </location>
</feature>
<gene>
    <name evidence="15" type="ORF">HRI_000711900</name>
</gene>
<dbReference type="InterPro" id="IPR004009">
    <property type="entry name" value="SH3_Myosin"/>
</dbReference>
<feature type="compositionally biased region" description="Polar residues" evidence="11">
    <location>
        <begin position="1164"/>
        <end position="1175"/>
    </location>
</feature>
<feature type="compositionally biased region" description="Basic and acidic residues" evidence="11">
    <location>
        <begin position="1034"/>
        <end position="1044"/>
    </location>
</feature>
<feature type="compositionally biased region" description="Basic and acidic residues" evidence="11">
    <location>
        <begin position="963"/>
        <end position="974"/>
    </location>
</feature>
<comment type="caution">
    <text evidence="15">The sequence shown here is derived from an EMBL/GenBank/DDBJ whole genome shotgun (WGS) entry which is preliminary data.</text>
</comment>
<dbReference type="PANTHER" id="PTHR13140">
    <property type="entry name" value="MYOSIN"/>
    <property type="match status" value="1"/>
</dbReference>
<evidence type="ECO:0000259" key="14">
    <source>
        <dbReference type="PROSITE" id="PS51844"/>
    </source>
</evidence>
<feature type="compositionally biased region" description="Basic and acidic residues" evidence="11">
    <location>
        <begin position="1177"/>
        <end position="1186"/>
    </location>
</feature>
<dbReference type="Gene3D" id="6.20.240.20">
    <property type="match status" value="1"/>
</dbReference>
<name>A0A9W7H4D8_HIBTR</name>
<dbReference type="GO" id="GO:0030048">
    <property type="term" value="P:actin filament-based movement"/>
    <property type="evidence" value="ECO:0007669"/>
    <property type="project" value="UniProtKB-ARBA"/>
</dbReference>
<evidence type="ECO:0000256" key="6">
    <source>
        <dbReference type="ARBA" id="ARBA00023054"/>
    </source>
</evidence>
<keyword evidence="16" id="KW-1185">Reference proteome</keyword>
<dbReference type="OrthoDB" id="6108017at2759"/>
<dbReference type="Gene3D" id="3.40.850.10">
    <property type="entry name" value="Kinesin motor domain"/>
    <property type="match status" value="1"/>
</dbReference>
<evidence type="ECO:0000256" key="11">
    <source>
        <dbReference type="SAM" id="MobiDB-lite"/>
    </source>
</evidence>
<dbReference type="Gene3D" id="1.10.10.820">
    <property type="match status" value="1"/>
</dbReference>
<dbReference type="InterPro" id="IPR036961">
    <property type="entry name" value="Kinesin_motor_dom_sf"/>
</dbReference>
<evidence type="ECO:0000256" key="2">
    <source>
        <dbReference type="ARBA" id="ARBA00022737"/>
    </source>
</evidence>
<dbReference type="SUPFAM" id="SSF52540">
    <property type="entry name" value="P-loop containing nucleoside triphosphate hydrolases"/>
    <property type="match status" value="2"/>
</dbReference>
<feature type="compositionally biased region" description="Polar residues" evidence="11">
    <location>
        <begin position="1016"/>
        <end position="1032"/>
    </location>
</feature>
<dbReference type="InterPro" id="IPR036018">
    <property type="entry name" value="MYSc_Myo11"/>
</dbReference>
<dbReference type="PROSITE" id="PS51456">
    <property type="entry name" value="MYOSIN_MOTOR"/>
    <property type="match status" value="1"/>
</dbReference>
<dbReference type="PRINTS" id="PR00193">
    <property type="entry name" value="MYOSINHEAVY"/>
</dbReference>
<dbReference type="GO" id="GO:0005524">
    <property type="term" value="F:ATP binding"/>
    <property type="evidence" value="ECO:0007669"/>
    <property type="project" value="UniProtKB-UniRule"/>
</dbReference>
<dbReference type="GO" id="GO:0016459">
    <property type="term" value="C:myosin complex"/>
    <property type="evidence" value="ECO:0007669"/>
    <property type="project" value="UniProtKB-KW"/>
</dbReference>
<keyword evidence="2" id="KW-0677">Repeat</keyword>
<dbReference type="Pfam" id="PF01843">
    <property type="entry name" value="DIL"/>
    <property type="match status" value="1"/>
</dbReference>
<dbReference type="PANTHER" id="PTHR13140:SF761">
    <property type="entry name" value="MYOSIN-7"/>
    <property type="match status" value="1"/>
</dbReference>
<dbReference type="SMART" id="SM00242">
    <property type="entry name" value="MYSc"/>
    <property type="match status" value="1"/>
</dbReference>
<reference evidence="15" key="1">
    <citation type="submission" date="2023-05" db="EMBL/GenBank/DDBJ databases">
        <title>Genome and transcriptome analyses reveal genes involved in the formation of fine ridges on petal epidermal cells in Hibiscus trionum.</title>
        <authorList>
            <person name="Koshimizu S."/>
            <person name="Masuda S."/>
            <person name="Ishii T."/>
            <person name="Shirasu K."/>
            <person name="Hoshino A."/>
            <person name="Arita M."/>
        </authorList>
    </citation>
    <scope>NUCLEOTIDE SEQUENCE</scope>
    <source>
        <strain evidence="15">Hamamatsu line</strain>
    </source>
</reference>
<dbReference type="CDD" id="cd01384">
    <property type="entry name" value="MYSc_Myo11"/>
    <property type="match status" value="1"/>
</dbReference>
<dbReference type="FunFam" id="1.20.58.530:FF:000002">
    <property type="entry name" value="Class V myosin"/>
    <property type="match status" value="1"/>
</dbReference>
<dbReference type="InterPro" id="IPR000048">
    <property type="entry name" value="IQ_motif_EF-hand-BS"/>
</dbReference>
<dbReference type="SMART" id="SM01132">
    <property type="entry name" value="DIL"/>
    <property type="match status" value="1"/>
</dbReference>
<dbReference type="PROSITE" id="PS50096">
    <property type="entry name" value="IQ"/>
    <property type="match status" value="3"/>
</dbReference>
<evidence type="ECO:0000313" key="16">
    <source>
        <dbReference type="Proteomes" id="UP001165190"/>
    </source>
</evidence>
<dbReference type="Proteomes" id="UP001165190">
    <property type="component" value="Unassembled WGS sequence"/>
</dbReference>
<keyword evidence="7 10" id="KW-0518">Myosin</keyword>
<keyword evidence="9 10" id="KW-0009">Actin-binding</keyword>
<feature type="domain" description="Myosin N-terminal SH3-like" evidence="14">
    <location>
        <begin position="11"/>
        <end position="60"/>
    </location>
</feature>
<dbReference type="Gene3D" id="1.20.120.720">
    <property type="entry name" value="Myosin VI head, motor domain, U50 subdomain"/>
    <property type="match status" value="1"/>
</dbReference>
<dbReference type="FunFam" id="1.20.120.720:FF:000011">
    <property type="entry name" value="Myosin 2"/>
    <property type="match status" value="1"/>
</dbReference>
<organism evidence="15 16">
    <name type="scientific">Hibiscus trionum</name>
    <name type="common">Flower of an hour</name>
    <dbReference type="NCBI Taxonomy" id="183268"/>
    <lineage>
        <taxon>Eukaryota</taxon>
        <taxon>Viridiplantae</taxon>
        <taxon>Streptophyta</taxon>
        <taxon>Embryophyta</taxon>
        <taxon>Tracheophyta</taxon>
        <taxon>Spermatophyta</taxon>
        <taxon>Magnoliopsida</taxon>
        <taxon>eudicotyledons</taxon>
        <taxon>Gunneridae</taxon>
        <taxon>Pentapetalae</taxon>
        <taxon>rosids</taxon>
        <taxon>malvids</taxon>
        <taxon>Malvales</taxon>
        <taxon>Malvaceae</taxon>
        <taxon>Malvoideae</taxon>
        <taxon>Hibiscus</taxon>
    </lineage>
</organism>
<feature type="region of interest" description="Disordered" evidence="11">
    <location>
        <begin position="1016"/>
        <end position="1078"/>
    </location>
</feature>
<dbReference type="GO" id="GO:0051015">
    <property type="term" value="F:actin filament binding"/>
    <property type="evidence" value="ECO:0007669"/>
    <property type="project" value="TreeGrafter"/>
</dbReference>
<evidence type="ECO:0000256" key="7">
    <source>
        <dbReference type="ARBA" id="ARBA00023123"/>
    </source>
</evidence>
<dbReference type="InterPro" id="IPR001609">
    <property type="entry name" value="Myosin_head_motor_dom-like"/>
</dbReference>
<keyword evidence="6" id="KW-0175">Coiled coil</keyword>
<dbReference type="SMART" id="SM00015">
    <property type="entry name" value="IQ"/>
    <property type="match status" value="4"/>
</dbReference>
<feature type="region of interest" description="Actin-binding" evidence="10">
    <location>
        <begin position="617"/>
        <end position="639"/>
    </location>
</feature>
<evidence type="ECO:0000256" key="1">
    <source>
        <dbReference type="ARBA" id="ARBA00008049"/>
    </source>
</evidence>
<dbReference type="Pfam" id="PF02736">
    <property type="entry name" value="Myosin_N"/>
    <property type="match status" value="1"/>
</dbReference>
<accession>A0A9W7H4D8</accession>
<dbReference type="InterPro" id="IPR002710">
    <property type="entry name" value="Dilute_dom"/>
</dbReference>
<feature type="domain" description="Myosin motor" evidence="13">
    <location>
        <begin position="65"/>
        <end position="736"/>
    </location>
</feature>
<dbReference type="FunFam" id="1.10.10.820:FF:000001">
    <property type="entry name" value="Myosin heavy chain"/>
    <property type="match status" value="1"/>
</dbReference>
<dbReference type="GO" id="GO:0000146">
    <property type="term" value="F:microfilament motor activity"/>
    <property type="evidence" value="ECO:0007669"/>
    <property type="project" value="TreeGrafter"/>
</dbReference>
<dbReference type="InterPro" id="IPR037975">
    <property type="entry name" value="MyosinXI_CBD"/>
</dbReference>
<keyword evidence="8 10" id="KW-0505">Motor protein</keyword>
<dbReference type="CDD" id="cd15475">
    <property type="entry name" value="MyosinXI_CBD"/>
    <property type="match status" value="1"/>
</dbReference>
<keyword evidence="5" id="KW-0112">Calmodulin-binding</keyword>
<feature type="compositionally biased region" description="Polar residues" evidence="11">
    <location>
        <begin position="1049"/>
        <end position="1078"/>
    </location>
</feature>
<evidence type="ECO:0000259" key="12">
    <source>
        <dbReference type="PROSITE" id="PS51126"/>
    </source>
</evidence>
<evidence type="ECO:0000256" key="5">
    <source>
        <dbReference type="ARBA" id="ARBA00022860"/>
    </source>
</evidence>
<dbReference type="PROSITE" id="PS51844">
    <property type="entry name" value="SH3_LIKE"/>
    <property type="match status" value="1"/>
</dbReference>
<feature type="region of interest" description="Disordered" evidence="11">
    <location>
        <begin position="955"/>
        <end position="974"/>
    </location>
</feature>
<dbReference type="GO" id="GO:0007015">
    <property type="term" value="P:actin filament organization"/>
    <property type="evidence" value="ECO:0007669"/>
    <property type="project" value="InterPro"/>
</dbReference>
<evidence type="ECO:0000256" key="8">
    <source>
        <dbReference type="ARBA" id="ARBA00023175"/>
    </source>
</evidence>
<dbReference type="PROSITE" id="PS51126">
    <property type="entry name" value="DILUTE"/>
    <property type="match status" value="1"/>
</dbReference>
<dbReference type="GO" id="GO:0016020">
    <property type="term" value="C:membrane"/>
    <property type="evidence" value="ECO:0007669"/>
    <property type="project" value="TreeGrafter"/>
</dbReference>
<evidence type="ECO:0000256" key="4">
    <source>
        <dbReference type="ARBA" id="ARBA00022840"/>
    </source>
</evidence>
<keyword evidence="3 10" id="KW-0547">Nucleotide-binding</keyword>
<dbReference type="Pfam" id="PF00063">
    <property type="entry name" value="Myosin_head"/>
    <property type="match status" value="1"/>
</dbReference>
<keyword evidence="4 10" id="KW-0067">ATP-binding</keyword>
<dbReference type="Gene3D" id="1.20.58.530">
    <property type="match status" value="1"/>
</dbReference>
<comment type="similarity">
    <text evidence="1">Belongs to the TRAFAC class myosin-kinesin ATPase superfamily. Myosin family. Plant myosin class XI subfamily.</text>
</comment>
<dbReference type="EMBL" id="BSYR01000008">
    <property type="protein sequence ID" value="GMI70426.1"/>
    <property type="molecule type" value="Genomic_DNA"/>
</dbReference>
<dbReference type="GO" id="GO:0005516">
    <property type="term" value="F:calmodulin binding"/>
    <property type="evidence" value="ECO:0007669"/>
    <property type="project" value="UniProtKB-KW"/>
</dbReference>
<evidence type="ECO:0000256" key="9">
    <source>
        <dbReference type="ARBA" id="ARBA00023203"/>
    </source>
</evidence>
<proteinExistence type="inferred from homology"/>
<sequence length="1584" mass="178478">MALQAASSAFMVGSHVWVEDPDDAWLDGEVIEINGDEIKVKCTSNKTVVAKTSSSYPKDPEFPPSGVDDMTKLAYLHEPGVLQNLKCRYDINEIYSYTGSILIAVNPFQRLPHLYDSQVMKKYRGVALGELSPHPFAVADSAYRQMINESISQAILVSGESGAGKTESTKMLMRYLAYMGGRTENSEERSVEQKVLESNPVLEAFGNAKTVRNNNSSRFGKFVELQFDHRGRISGAAIRTYLLERSRVCQVSDPERNYHCFYMLCAAPKEDVDKYKLGNPRTFHYLNQSNCIELDAINDPEEYIATRKAMDVVGMNQEEQDAIFRVVAAILHLGNVEFSKGQETDSSQPKDDKSRFHLKTAAELFMCDLKALEESLCKRVFVTRDETITKALDPTAAALSRDALAKIVYSKLFDWLVEKINVAIGQDTESKFLIGVLDIYGFESFKTNSFEQFCINLTNEKLQQHFNQHVFKLEQEEYEKEKIDWSYIEFVDNQDILDLIEKKPGGIIALLDEACMFPRSTHETFAQKLYQTFKDHKRFSKPKLSRTDFTICHYAGDVTYQTDLFLDKNKDYVVPEHQALLAASKCSFVSSLFPPLPEESSKSSKFSSIGSGFKLQLQSLLETLNSTEPHYVRCVKPNNVLKPAIFENSNVLQQLRCGGVMEAIRISCAGFPSRKQFHEFIERFAILAPEVRSKSNDKIAACKKILEKSNLGGYQIGKTKVFLRAGQMAELDGQRAEILGRCATKIQRRCSTYMCRKKFVLLRSSATQIEAFCRGQLARILYEGMRREAASLNIQKYARRFMKRKAYKNLCFSAVSVQASLRALSARNELRFRRRNAAAIVIQTKGRRKLAKIHYRGLMEATLIIQCAVRVSIACGELQQLRMAAKETGALQEAKVRLEQEVKELRIQAAKDTAAFQEAKEKLEQEVKELKMQATKETAAFQEAKEKLEQEVKELTSSLQTEKQSKADLEDSKNQEITRLESAVEKSQLELQQTKELLDKERETVKNFAEQVPATQAVSVTNDESMKTSTAESEGLKETKELPNKESGAASSSSGQVPVTQEIPVSNDESMNKLTAENEQLKALVSSLEKKIDETEKKYEESSKQASEAESKIIELKTAMQRLEEKILDIETEDQILRKQALLSASNSKLSEPIAASSPRETDQQAQMSPGSSKISLGREDSKTGKQQENVDTLIKCVSQNLGFSQDKPVAAFTIYKCLLHWKSFEAEKTSVFDRLIEMIGSALEEQDTNDHMAYWLSNTCSLLFLLQRSLKSSASSADKPAATSIFSRMTQSFRSSSTNLPVGVVQMVEAKYPALLFKQQLTAYVEKIFGIIRDNLKKDLSRHVSCCIQVSMASKEASKTSEESKDDTSPASHWQNIIECLNQMLSTLKENSVPPILAQKIFTQNFSYMNVQIFNSLLQHKECSTFSNGEYLKSGLDELEKWCAEAKEEFVGSSWDELKHTRQAVGFLVMPEKSKISYDEISNNLCTVLSVQQFYKVCTLYNDDNSNEGVSADVISQMKLVMTDVSEDDGSSFLLDEDSSIPFFVEDITDSMKVQEFADVKPTAELSENPEFQFLQEQGNAGT</sequence>
<evidence type="ECO:0000256" key="3">
    <source>
        <dbReference type="ARBA" id="ARBA00022741"/>
    </source>
</evidence>
<feature type="binding site" evidence="10">
    <location>
        <begin position="159"/>
        <end position="166"/>
    </location>
    <ligand>
        <name>ATP</name>
        <dbReference type="ChEBI" id="CHEBI:30616"/>
    </ligand>
</feature>